<dbReference type="Pfam" id="PF00643">
    <property type="entry name" value="zf-B_box"/>
    <property type="match status" value="1"/>
</dbReference>
<gene>
    <name evidence="7" type="ORF">MEDL_13895</name>
</gene>
<dbReference type="CDD" id="cd19757">
    <property type="entry name" value="Bbox1"/>
    <property type="match status" value="1"/>
</dbReference>
<keyword evidence="8" id="KW-1185">Reference proteome</keyword>
<comment type="caution">
    <text evidence="7">The sequence shown here is derived from an EMBL/GenBank/DDBJ whole genome shotgun (WGS) entry which is preliminary data.</text>
</comment>
<dbReference type="PROSITE" id="PS50119">
    <property type="entry name" value="ZF_BBOX"/>
    <property type="match status" value="1"/>
</dbReference>
<dbReference type="CDD" id="cd19756">
    <property type="entry name" value="Bbox2"/>
    <property type="match status" value="1"/>
</dbReference>
<dbReference type="InterPro" id="IPR013083">
    <property type="entry name" value="Znf_RING/FYVE/PHD"/>
</dbReference>
<dbReference type="PROSITE" id="PS00518">
    <property type="entry name" value="ZF_RING_1"/>
    <property type="match status" value="1"/>
</dbReference>
<dbReference type="InterPro" id="IPR000315">
    <property type="entry name" value="Znf_B-box"/>
</dbReference>
<evidence type="ECO:0000259" key="6">
    <source>
        <dbReference type="PROSITE" id="PS50119"/>
    </source>
</evidence>
<evidence type="ECO:0000313" key="8">
    <source>
        <dbReference type="Proteomes" id="UP000683360"/>
    </source>
</evidence>
<feature type="domain" description="RING-type" evidence="5">
    <location>
        <begin position="103"/>
        <end position="129"/>
    </location>
</feature>
<dbReference type="GO" id="GO:0008270">
    <property type="term" value="F:zinc ion binding"/>
    <property type="evidence" value="ECO:0007669"/>
    <property type="project" value="UniProtKB-KW"/>
</dbReference>
<dbReference type="Proteomes" id="UP000683360">
    <property type="component" value="Unassembled WGS sequence"/>
</dbReference>
<dbReference type="SMART" id="SM00184">
    <property type="entry name" value="RING"/>
    <property type="match status" value="1"/>
</dbReference>
<dbReference type="SMART" id="SM00336">
    <property type="entry name" value="BBOX"/>
    <property type="match status" value="1"/>
</dbReference>
<dbReference type="PANTHER" id="PTHR25462">
    <property type="entry name" value="BONUS, ISOFORM C-RELATED"/>
    <property type="match status" value="1"/>
</dbReference>
<evidence type="ECO:0000256" key="3">
    <source>
        <dbReference type="ARBA" id="ARBA00022833"/>
    </source>
</evidence>
<dbReference type="Pfam" id="PF13445">
    <property type="entry name" value="zf-RING_UBOX"/>
    <property type="match status" value="1"/>
</dbReference>
<dbReference type="InterPro" id="IPR047153">
    <property type="entry name" value="TRIM45/56/19-like"/>
</dbReference>
<dbReference type="InterPro" id="IPR027370">
    <property type="entry name" value="Znf-RING_euk"/>
</dbReference>
<dbReference type="InterPro" id="IPR001841">
    <property type="entry name" value="Znf_RING"/>
</dbReference>
<reference evidence="7" key="1">
    <citation type="submission" date="2021-03" db="EMBL/GenBank/DDBJ databases">
        <authorList>
            <person name="Bekaert M."/>
        </authorList>
    </citation>
    <scope>NUCLEOTIDE SEQUENCE</scope>
</reference>
<evidence type="ECO:0000256" key="1">
    <source>
        <dbReference type="ARBA" id="ARBA00022723"/>
    </source>
</evidence>
<organism evidence="7 8">
    <name type="scientific">Mytilus edulis</name>
    <name type="common">Blue mussel</name>
    <dbReference type="NCBI Taxonomy" id="6550"/>
    <lineage>
        <taxon>Eukaryota</taxon>
        <taxon>Metazoa</taxon>
        <taxon>Spiralia</taxon>
        <taxon>Lophotrochozoa</taxon>
        <taxon>Mollusca</taxon>
        <taxon>Bivalvia</taxon>
        <taxon>Autobranchia</taxon>
        <taxon>Pteriomorphia</taxon>
        <taxon>Mytilida</taxon>
        <taxon>Mytiloidea</taxon>
        <taxon>Mytilidae</taxon>
        <taxon>Mytilinae</taxon>
        <taxon>Mytilus</taxon>
    </lineage>
</organism>
<protein>
    <submittedName>
        <fullName evidence="7">Uncharacterized protein</fullName>
    </submittedName>
</protein>
<evidence type="ECO:0000256" key="4">
    <source>
        <dbReference type="PROSITE-ProRule" id="PRU00024"/>
    </source>
</evidence>
<keyword evidence="3" id="KW-0862">Zinc</keyword>
<proteinExistence type="predicted"/>
<dbReference type="InterPro" id="IPR017907">
    <property type="entry name" value="Znf_RING_CS"/>
</dbReference>
<dbReference type="AlphaFoldDB" id="A0A8S3QW16"/>
<sequence length="412" mass="46817">MSDPEADNCQDILQMSKGETDFTGLPTNKITGDDAQTLETQIQKNITNLEEVKNDNELFYDTKSNLDSTGNAEEYKGNGTYSKFQCHEIKEPNDEMIKESLVCGLCQQYLQDPKLLPCLHTFCLNCLEKLCFPEEENETNKDAVLVEVSAADRVNGNKDDITEVLSCDQTMTDKVDNSEHNKKDKDKTTSVLAPKAPHCPTCKEIFEIPAKGLEELISNTVFSNMIKIREKLNQTKQCEICKLRNVVEEATAFCKDCSDMLCKSCWQSHSFTRFTLNHKVVPLEEMKDKALDDAIRNKSKPMCSLHEDELLKYFCSDCKCLNTVDVFCTIIKGIHVLPSVTVDPRKIGANLGFMGGQRSWEDEHRIRSQNDRSSSCWEYKLKRSISFFSEVVDAVEKEETPSFQMLRLDLLG</sequence>
<dbReference type="PROSITE" id="PS50089">
    <property type="entry name" value="ZF_RING_2"/>
    <property type="match status" value="1"/>
</dbReference>
<dbReference type="PANTHER" id="PTHR25462:SF296">
    <property type="entry name" value="MEIOTIC P26, ISOFORM F"/>
    <property type="match status" value="1"/>
</dbReference>
<keyword evidence="2 4" id="KW-0863">Zinc-finger</keyword>
<keyword evidence="1" id="KW-0479">Metal-binding</keyword>
<dbReference type="Gene3D" id="3.30.160.60">
    <property type="entry name" value="Classic Zinc Finger"/>
    <property type="match status" value="1"/>
</dbReference>
<feature type="domain" description="B box-type" evidence="6">
    <location>
        <begin position="233"/>
        <end position="283"/>
    </location>
</feature>
<evidence type="ECO:0000259" key="5">
    <source>
        <dbReference type="PROSITE" id="PS50089"/>
    </source>
</evidence>
<accession>A0A8S3QW16</accession>
<dbReference type="OrthoDB" id="6156957at2759"/>
<evidence type="ECO:0000313" key="7">
    <source>
        <dbReference type="EMBL" id="CAG2199160.1"/>
    </source>
</evidence>
<name>A0A8S3QW16_MYTED</name>
<dbReference type="Gene3D" id="3.30.40.10">
    <property type="entry name" value="Zinc/RING finger domain, C3HC4 (zinc finger)"/>
    <property type="match status" value="1"/>
</dbReference>
<evidence type="ECO:0000256" key="2">
    <source>
        <dbReference type="ARBA" id="ARBA00022771"/>
    </source>
</evidence>
<dbReference type="EMBL" id="CAJPWZ010000712">
    <property type="protein sequence ID" value="CAG2199160.1"/>
    <property type="molecule type" value="Genomic_DNA"/>
</dbReference>
<dbReference type="SUPFAM" id="SSF57850">
    <property type="entry name" value="RING/U-box"/>
    <property type="match status" value="1"/>
</dbReference>